<dbReference type="RefSeq" id="WP_304536817.1">
    <property type="nucleotide sequence ID" value="NZ_JAUQOM010000008.1"/>
</dbReference>
<feature type="domain" description="Non-reducing end beta-L-arabinofuranosidase-like GH127 middle" evidence="3">
    <location>
        <begin position="439"/>
        <end position="531"/>
    </location>
</feature>
<evidence type="ECO:0000259" key="2">
    <source>
        <dbReference type="Pfam" id="PF20620"/>
    </source>
</evidence>
<dbReference type="InterPro" id="IPR046544">
    <property type="entry name" value="GH146_SB_dom"/>
</dbReference>
<dbReference type="InterPro" id="IPR008928">
    <property type="entry name" value="6-hairpin_glycosidase_sf"/>
</dbReference>
<dbReference type="Pfam" id="PF20736">
    <property type="entry name" value="Glyco_hydro127M"/>
    <property type="match status" value="1"/>
</dbReference>
<proteinExistence type="predicted"/>
<evidence type="ECO:0000259" key="1">
    <source>
        <dbReference type="Pfam" id="PF07944"/>
    </source>
</evidence>
<gene>
    <name evidence="4" type="ORF">Q4610_15215</name>
</gene>
<dbReference type="SUPFAM" id="SSF48208">
    <property type="entry name" value="Six-hairpin glycosidases"/>
    <property type="match status" value="1"/>
</dbReference>
<dbReference type="Pfam" id="PF07944">
    <property type="entry name" value="Beta-AFase-like_GH127_cat"/>
    <property type="match status" value="1"/>
</dbReference>
<comment type="caution">
    <text evidence="4">The sequence shown here is derived from an EMBL/GenBank/DDBJ whole genome shotgun (WGS) entry which is preliminary data.</text>
</comment>
<feature type="domain" description="Glycoside hydrolase GH146 substrate-binding" evidence="2">
    <location>
        <begin position="643"/>
        <end position="761"/>
    </location>
</feature>
<protein>
    <submittedName>
        <fullName evidence="4">Glycoside hydrolase family 127 protein</fullName>
    </submittedName>
</protein>
<sequence length="773" mass="85796">MITVISRRTILSSASLFALLSPALLRAVPRRGPGRVAPVPARNVTLKPSPYADAMAANRRYLLSLDPERLLHNFYVSAGLPAPAPIYGGWESESIAGHTLGHWMSAMALMIANSGDPELTAILDRTLASMQRIQAAGGDGYLGGMTVLRDGRAVPGKIVFEELRRGDIRTTWELNGAWVPIYALHKIMAGLIDAHRLAGRQAALPIVRGIAAYFATIVEALSDDQVQRILSVEHGGILESYAELHALTGDPRWRAVAERLRHHAIVDPLVRGQDRLAGLHANTQIPKIIGLARLHELTGNPQDADAARFFHRTVLDHHSYVIGGNSEREHFGQPDRQGEQLTTATCEACNSYNMLKLTRHLYSWSPSGDWFDYYERTQINHMLAHQRPDTGQFVYFMPMEAGARRDYSTPDASFWCCVGSGMESHAKHADSIYWHDGSTLFVNLFIPSTLDLPDGMMLDLDTAYPQDGAVTLTITRAPRRPVSLAIRRPAWADGATIALNGGPVDADVQDGYWRIGRRWRTGDRVAITIPMTLRAEPLPGAPDTCAYMSGPLALAADLGAADARFDGPAPALLMRSDPRDALIPQNQPHRYRTTDVLGQQHRLMPFYPLYDRRAAVYFRTFTPESWARERTAYQAAEAARADLARRTIDIFHIGEMQPERDHALAATAGASGEFYGRKSRTLPEGAQMRFTIQRRPGPATLQIIYWGNDTDRMMRISVDGREVAVERRERRARNEWLVADYPLPPTQAAQSTVTLTALKGKSVLYGVRSIETR</sequence>
<dbReference type="Pfam" id="PF20620">
    <property type="entry name" value="DUF6805"/>
    <property type="match status" value="1"/>
</dbReference>
<name>A0ABT8ZPD7_9SPHN</name>
<reference evidence="4" key="1">
    <citation type="submission" date="2023-07" db="EMBL/GenBank/DDBJ databases">
        <title>Bacterial whole genome sequence for Sphingobium sp. HBC34.</title>
        <authorList>
            <person name="Le V."/>
            <person name="Ko S.-R."/>
            <person name="Ahn C.-Y."/>
            <person name="Oh H.-M."/>
        </authorList>
    </citation>
    <scope>NUCLEOTIDE SEQUENCE</scope>
    <source>
        <strain evidence="4">HBC34</strain>
    </source>
</reference>
<dbReference type="Proteomes" id="UP001176471">
    <property type="component" value="Unassembled WGS sequence"/>
</dbReference>
<accession>A0ABT8ZPD7</accession>
<evidence type="ECO:0000259" key="3">
    <source>
        <dbReference type="Pfam" id="PF20736"/>
    </source>
</evidence>
<dbReference type="PANTHER" id="PTHR31151">
    <property type="entry name" value="PROLINE-TRNA LIGASE (DUF1680)"/>
    <property type="match status" value="1"/>
</dbReference>
<feature type="domain" description="Non-reducing end beta-L-arabinofuranosidase-like GH127 catalytic" evidence="1">
    <location>
        <begin position="43"/>
        <end position="429"/>
    </location>
</feature>
<dbReference type="PANTHER" id="PTHR31151:SF0">
    <property type="entry name" value="PROLINE-TRNA LIGASE (DUF1680)"/>
    <property type="match status" value="1"/>
</dbReference>
<keyword evidence="4" id="KW-0378">Hydrolase</keyword>
<dbReference type="EMBL" id="JAUQOM010000008">
    <property type="protein sequence ID" value="MDO7836399.1"/>
    <property type="molecule type" value="Genomic_DNA"/>
</dbReference>
<organism evidence="4 5">
    <name type="scientific">Sphingobium cyanobacteriorum</name>
    <dbReference type="NCBI Taxonomy" id="3063954"/>
    <lineage>
        <taxon>Bacteria</taxon>
        <taxon>Pseudomonadati</taxon>
        <taxon>Pseudomonadota</taxon>
        <taxon>Alphaproteobacteria</taxon>
        <taxon>Sphingomonadales</taxon>
        <taxon>Sphingomonadaceae</taxon>
        <taxon>Sphingobium</taxon>
    </lineage>
</organism>
<evidence type="ECO:0000313" key="4">
    <source>
        <dbReference type="EMBL" id="MDO7836399.1"/>
    </source>
</evidence>
<keyword evidence="5" id="KW-1185">Reference proteome</keyword>
<dbReference type="InterPro" id="IPR049046">
    <property type="entry name" value="Beta-AFase-like_GH127_middle"/>
</dbReference>
<dbReference type="InterPro" id="IPR012878">
    <property type="entry name" value="Beta-AFase-like_GH127_cat"/>
</dbReference>
<evidence type="ECO:0000313" key="5">
    <source>
        <dbReference type="Proteomes" id="UP001176471"/>
    </source>
</evidence>
<dbReference type="GO" id="GO:0016787">
    <property type="term" value="F:hydrolase activity"/>
    <property type="evidence" value="ECO:0007669"/>
    <property type="project" value="UniProtKB-KW"/>
</dbReference>